<dbReference type="GO" id="GO:0016757">
    <property type="term" value="F:glycosyltransferase activity"/>
    <property type="evidence" value="ECO:0007669"/>
    <property type="project" value="UniProtKB-KW"/>
</dbReference>
<proteinExistence type="predicted"/>
<evidence type="ECO:0000313" key="3">
    <source>
        <dbReference type="Proteomes" id="UP001363035"/>
    </source>
</evidence>
<dbReference type="Proteomes" id="UP001363035">
    <property type="component" value="Unassembled WGS sequence"/>
</dbReference>
<feature type="domain" description="Glycosyltransferase 2-like" evidence="1">
    <location>
        <begin position="11"/>
        <end position="126"/>
    </location>
</feature>
<dbReference type="PANTHER" id="PTHR22916:SF3">
    <property type="entry name" value="UDP-GLCNAC:BETAGAL BETA-1,3-N-ACETYLGLUCOSAMINYLTRANSFERASE-LIKE PROTEIN 1"/>
    <property type="match status" value="1"/>
</dbReference>
<keyword evidence="2" id="KW-0328">Glycosyltransferase</keyword>
<comment type="caution">
    <text evidence="2">The sequence shown here is derived from an EMBL/GenBank/DDBJ whole genome shotgun (WGS) entry which is preliminary data.</text>
</comment>
<dbReference type="RefSeq" id="WP_336557625.1">
    <property type="nucleotide sequence ID" value="NZ_JAYLLN010000017.1"/>
</dbReference>
<accession>A0ABU8I608</accession>
<dbReference type="SUPFAM" id="SSF53448">
    <property type="entry name" value="Nucleotide-diphospho-sugar transferases"/>
    <property type="match status" value="1"/>
</dbReference>
<dbReference type="Pfam" id="PF00535">
    <property type="entry name" value="Glycos_transf_2"/>
    <property type="match status" value="1"/>
</dbReference>
<dbReference type="CDD" id="cd00761">
    <property type="entry name" value="Glyco_tranf_GTA_type"/>
    <property type="match status" value="1"/>
</dbReference>
<dbReference type="InterPro" id="IPR029044">
    <property type="entry name" value="Nucleotide-diphossugar_trans"/>
</dbReference>
<evidence type="ECO:0000259" key="1">
    <source>
        <dbReference type="Pfam" id="PF00535"/>
    </source>
</evidence>
<dbReference type="EC" id="2.4.-.-" evidence="2"/>
<dbReference type="InterPro" id="IPR001173">
    <property type="entry name" value="Glyco_trans_2-like"/>
</dbReference>
<reference evidence="2 3" key="1">
    <citation type="submission" date="2024-01" db="EMBL/GenBank/DDBJ databases">
        <title>Sphingobacterium tenebrionis sp. nov., a novel endophyte isolated from tenebrio molitor intestines.</title>
        <authorList>
            <person name="Zhang C."/>
        </authorList>
    </citation>
    <scope>NUCLEOTIDE SEQUENCE [LARGE SCALE GENOMIC DNA]</scope>
    <source>
        <strain evidence="2 3">PU5-4</strain>
    </source>
</reference>
<evidence type="ECO:0000313" key="2">
    <source>
        <dbReference type="EMBL" id="MEI5984948.1"/>
    </source>
</evidence>
<keyword evidence="2" id="KW-0808">Transferase</keyword>
<dbReference type="Gene3D" id="3.90.550.10">
    <property type="entry name" value="Spore Coat Polysaccharide Biosynthesis Protein SpsA, Chain A"/>
    <property type="match status" value="1"/>
</dbReference>
<name>A0ABU8I608_9SPHI</name>
<gene>
    <name evidence="2" type="ORF">VJ786_08535</name>
</gene>
<keyword evidence="3" id="KW-1185">Reference proteome</keyword>
<dbReference type="PANTHER" id="PTHR22916">
    <property type="entry name" value="GLYCOSYLTRANSFERASE"/>
    <property type="match status" value="1"/>
</dbReference>
<organism evidence="2 3">
    <name type="scientific">Sphingobacterium tenebrionis</name>
    <dbReference type="NCBI Taxonomy" id="3111775"/>
    <lineage>
        <taxon>Bacteria</taxon>
        <taxon>Pseudomonadati</taxon>
        <taxon>Bacteroidota</taxon>
        <taxon>Sphingobacteriia</taxon>
        <taxon>Sphingobacteriales</taxon>
        <taxon>Sphingobacteriaceae</taxon>
        <taxon>Sphingobacterium</taxon>
    </lineage>
</organism>
<sequence>MKENYKNIKVSVVIPVFNRQKFLGEAVESVLAQDLTEIEIIIVNDGSTDQSAVVAKEYQAKDRRVIYMEQENQGVSVARNKGMAMAKGEYLYFLDSDDILGQGFLSSSYAMATEKKFDLLVCGAYFLDRFPQVMALQTCALFMKKSFLDLHPDVQFLKGIQPGEDGVFSHELLALTDKIGINLNTTYFYREHEGQNTSQIKKQTDKVLQVIPIWLKELEEFYERYNLWDKKALHLARFIEHEPFEFRYMAMPFQQEQKQHLFQTIRDFMDSKVLPRLTDRDRNVLSAAFIGFLQARSAEEFDAWYQARKLKNRAKVKALYLVSKLLPSRKWKKSFRAKMKKKYD</sequence>
<protein>
    <submittedName>
        <fullName evidence="2">Glycosyltransferase family A protein</fullName>
        <ecNumber evidence="2">2.4.-.-</ecNumber>
    </submittedName>
</protein>
<dbReference type="EMBL" id="JAYLLN010000017">
    <property type="protein sequence ID" value="MEI5984948.1"/>
    <property type="molecule type" value="Genomic_DNA"/>
</dbReference>